<gene>
    <name evidence="2" type="ORF">ATY31_03585</name>
</gene>
<comment type="caution">
    <text evidence="2">The sequence shown here is derived from an EMBL/GenBank/DDBJ whole genome shotgun (WGS) entry which is preliminary data.</text>
</comment>
<comment type="similarity">
    <text evidence="1">Belongs to the phD/YefM antitoxin family.</text>
</comment>
<dbReference type="InterPro" id="IPR036165">
    <property type="entry name" value="YefM-like_sf"/>
</dbReference>
<dbReference type="Proteomes" id="UP000237511">
    <property type="component" value="Unassembled WGS sequence"/>
</dbReference>
<proteinExistence type="inferred from homology"/>
<evidence type="ECO:0000256" key="1">
    <source>
        <dbReference type="ARBA" id="ARBA00009981"/>
    </source>
</evidence>
<reference evidence="2 3" key="1">
    <citation type="journal article" date="2014" name="Syst. Appl. Microbiol.">
        <title>Microsymbionts of Phaseolus vulgaris in acid and alkaline soils of Mexico.</title>
        <authorList>
            <person name="Verastegui-Valdes M.M."/>
            <person name="Zhang Y.J."/>
            <person name="Rivera-Orduna F.N."/>
            <person name="Cheng H.P."/>
            <person name="Sui X.H."/>
            <person name="Wang E.T."/>
        </authorList>
    </citation>
    <scope>NUCLEOTIDE SEQUENCE [LARGE SCALE GENOMIC DNA]</scope>
    <source>
        <strain evidence="2 3">FG01</strain>
    </source>
</reference>
<dbReference type="AlphaFoldDB" id="A0A2S3YUH6"/>
<dbReference type="EMBL" id="LODU01000004">
    <property type="protein sequence ID" value="POH35289.1"/>
    <property type="molecule type" value="Genomic_DNA"/>
</dbReference>
<evidence type="ECO:0000313" key="2">
    <source>
        <dbReference type="EMBL" id="POH35289.1"/>
    </source>
</evidence>
<dbReference type="Gene3D" id="3.40.1620.10">
    <property type="entry name" value="YefM-like domain"/>
    <property type="match status" value="1"/>
</dbReference>
<evidence type="ECO:0000313" key="3">
    <source>
        <dbReference type="Proteomes" id="UP000237511"/>
    </source>
</evidence>
<protein>
    <submittedName>
        <fullName evidence="2">Prevent-host-death family protein</fullName>
    </submittedName>
</protein>
<accession>A0A2S3YUH6</accession>
<name>A0A2S3YUH6_9HYPH</name>
<organism evidence="2 3">
    <name type="scientific">Sinorhizobium americanum</name>
    <dbReference type="NCBI Taxonomy" id="194963"/>
    <lineage>
        <taxon>Bacteria</taxon>
        <taxon>Pseudomonadati</taxon>
        <taxon>Pseudomonadota</taxon>
        <taxon>Alphaproteobacteria</taxon>
        <taxon>Hyphomicrobiales</taxon>
        <taxon>Rhizobiaceae</taxon>
        <taxon>Sinorhizobium/Ensifer group</taxon>
        <taxon>Sinorhizobium</taxon>
    </lineage>
</organism>
<dbReference type="SUPFAM" id="SSF143120">
    <property type="entry name" value="YefM-like"/>
    <property type="match status" value="1"/>
</dbReference>
<sequence>MKICVEIAEAAERLDELIDLALRDDEVVICRDGNPFAVIVAIPRAGHGTIDDFLALAAAGRPTICDQTSNHDEFYDETGLPK</sequence>